<dbReference type="GO" id="GO:0005886">
    <property type="term" value="C:plasma membrane"/>
    <property type="evidence" value="ECO:0007669"/>
    <property type="project" value="UniProtKB-SubCell"/>
</dbReference>
<evidence type="ECO:0000313" key="7">
    <source>
        <dbReference type="EMBL" id="MBB6262267.1"/>
    </source>
</evidence>
<keyword evidence="4 6" id="KW-1133">Transmembrane helix</keyword>
<evidence type="ECO:0000256" key="1">
    <source>
        <dbReference type="ARBA" id="ARBA00004162"/>
    </source>
</evidence>
<dbReference type="GO" id="GO:0030244">
    <property type="term" value="P:cellulose biosynthetic process"/>
    <property type="evidence" value="ECO:0007669"/>
    <property type="project" value="UniProtKB-KW"/>
</dbReference>
<name>A0A841M0I9_9HYPH</name>
<sequence>MTKTSQYPMRNIRRCVLSACLSALPVSGVAFAQIQAPKPFDMAPEIGDAPAPVTPDMTAPVVNSVTQPVMQAPIENRQLWRRYIVPSDMLSLTGEQYQRSWNLNMTAEEAKAPVRLNLGYQNAILVAPENSYLSISLNNTEILRQPIQSADQLSEVMVEIPKNVLRAGANTFSIRAQQRHRTDCTVESTYELWTNIEPSKTYLAFDLPKTNATQANKRFIKNEDMSAIGVNPKGLTQFNIIAPALGKEDNGTSLLDLSQALAILGGMPNQSFSVEKFFSPALIHHDGAQSGVLTVLVGTPGELATAFENLQVAPDENSSDSMRFLTNAHTGEQFLLISGENWREITQNIDDLVAITERPANILRSSLHTENWNLPDAKMLREATVLTFSQLGIATQQFSGRRLRNEFTFGIPADFYANAYGLATILLDAAYSAEVLPGSQIDIYVNGDIATTILITDSGGGVMKQLPINIAMRNFRPGLNTVTIEASLQTKADKVCAPGNPSSNTPRFALFDTSKFSMPTFGRIGQTPNLAATSAVAYPYNYATDALRLFANLNDYNVLSASATIMGNLAHAAGRPFKIKQVQPDDDLTTGNALFIGAITNLPDIVLAQTGINPKAKNIWSNDDIVLPAQDNTNYTLSQWQEQLQSGWSGRLQHFYANIRETFNISDGLRLFPSEAVQFIPSQAVSVLTAQGPSPSSKGAWTVVTAQDTAMLRHGVETLAQQINWTKVDGRISAYNREKQSIETIPVQTTQFLSTQPLSFANMRLIATNWLSSNALSYVLVLLVSLIALGLTTSAMLSRFGRRDDEE</sequence>
<dbReference type="AlphaFoldDB" id="A0A841M0I9"/>
<proteinExistence type="inferred from homology"/>
<dbReference type="UniPathway" id="UPA00694"/>
<gene>
    <name evidence="7" type="ORF">FHS77_002839</name>
</gene>
<evidence type="ECO:0000256" key="6">
    <source>
        <dbReference type="RuleBase" id="RU365021"/>
    </source>
</evidence>
<keyword evidence="6" id="KW-0997">Cell inner membrane</keyword>
<dbReference type="Proteomes" id="UP000555393">
    <property type="component" value="Unassembled WGS sequence"/>
</dbReference>
<dbReference type="Pfam" id="PF03170">
    <property type="entry name" value="BcsB"/>
    <property type="match status" value="1"/>
</dbReference>
<accession>A0A841M0I9</accession>
<keyword evidence="6" id="KW-0732">Signal</keyword>
<evidence type="ECO:0000256" key="5">
    <source>
        <dbReference type="ARBA" id="ARBA00023136"/>
    </source>
</evidence>
<dbReference type="GO" id="GO:0006011">
    <property type="term" value="P:UDP-alpha-D-glucose metabolic process"/>
    <property type="evidence" value="ECO:0007669"/>
    <property type="project" value="InterPro"/>
</dbReference>
<comment type="similarity">
    <text evidence="6">Belongs to the AcsB/BcsB family.</text>
</comment>
<evidence type="ECO:0000256" key="4">
    <source>
        <dbReference type="ARBA" id="ARBA00022989"/>
    </source>
</evidence>
<comment type="function">
    <text evidence="6">Binds the cellulose synthase activator, bis-(3'-5') cyclic diguanylic acid (c-di-GMP).</text>
</comment>
<keyword evidence="6" id="KW-0135">Cellulose biosynthesis</keyword>
<comment type="subunit">
    <text evidence="6">Tightly associated with the cellulose synthase catalytic subunit.</text>
</comment>
<dbReference type="RefSeq" id="WP_184224374.1">
    <property type="nucleotide sequence ID" value="NZ_JACIIU010000021.1"/>
</dbReference>
<reference evidence="7 8" key="1">
    <citation type="submission" date="2020-08" db="EMBL/GenBank/DDBJ databases">
        <title>Genomic Encyclopedia of Type Strains, Phase IV (KMG-IV): sequencing the most valuable type-strain genomes for metagenomic binning, comparative biology and taxonomic classification.</title>
        <authorList>
            <person name="Goeker M."/>
        </authorList>
    </citation>
    <scope>NUCLEOTIDE SEQUENCE [LARGE SCALE GENOMIC DNA]</scope>
    <source>
        <strain evidence="7 8">DSM 22336</strain>
    </source>
</reference>
<feature type="transmembrane region" description="Helical" evidence="6">
    <location>
        <begin position="775"/>
        <end position="797"/>
    </location>
</feature>
<comment type="pathway">
    <text evidence="6">Glycan metabolism; bacterial cellulose biosynthesis.</text>
</comment>
<keyword evidence="6" id="KW-0973">c-di-GMP</keyword>
<dbReference type="EMBL" id="JACIIU010000021">
    <property type="protein sequence ID" value="MBB6262267.1"/>
    <property type="molecule type" value="Genomic_DNA"/>
</dbReference>
<comment type="caution">
    <text evidence="7">The sequence shown here is derived from an EMBL/GenBank/DDBJ whole genome shotgun (WGS) entry which is preliminary data.</text>
</comment>
<comment type="subcellular location">
    <subcellularLocation>
        <location evidence="6">Cell inner membrane</location>
    </subcellularLocation>
    <subcellularLocation>
        <location evidence="1">Cell membrane</location>
        <topology evidence="1">Single-pass membrane protein</topology>
    </subcellularLocation>
</comment>
<evidence type="ECO:0000256" key="2">
    <source>
        <dbReference type="ARBA" id="ARBA00022475"/>
    </source>
</evidence>
<keyword evidence="8" id="KW-1185">Reference proteome</keyword>
<keyword evidence="5 6" id="KW-0472">Membrane</keyword>
<keyword evidence="3 6" id="KW-0812">Transmembrane</keyword>
<keyword evidence="2 6" id="KW-1003">Cell membrane</keyword>
<feature type="chain" id="PRO_5033091453" description="Cyclic di-GMP-binding protein" evidence="6">
    <location>
        <begin position="33"/>
        <end position="807"/>
    </location>
</feature>
<dbReference type="InterPro" id="IPR018513">
    <property type="entry name" value="Cell_synthase_bac"/>
</dbReference>
<dbReference type="Gene3D" id="2.60.120.260">
    <property type="entry name" value="Galactose-binding domain-like"/>
    <property type="match status" value="2"/>
</dbReference>
<organism evidence="7 8">
    <name type="scientific">Paenochrobactrum gallinarii</name>
    <dbReference type="NCBI Taxonomy" id="643673"/>
    <lineage>
        <taxon>Bacteria</taxon>
        <taxon>Pseudomonadati</taxon>
        <taxon>Pseudomonadota</taxon>
        <taxon>Alphaproteobacteria</taxon>
        <taxon>Hyphomicrobiales</taxon>
        <taxon>Brucellaceae</taxon>
        <taxon>Paenochrobactrum</taxon>
    </lineage>
</organism>
<protein>
    <recommendedName>
        <fullName evidence="6">Cyclic di-GMP-binding protein</fullName>
    </recommendedName>
    <alternativeName>
        <fullName evidence="6">Cellulose synthase regulatory subunit</fullName>
    </alternativeName>
</protein>
<feature type="signal peptide" evidence="6">
    <location>
        <begin position="1"/>
        <end position="32"/>
    </location>
</feature>
<evidence type="ECO:0000256" key="3">
    <source>
        <dbReference type="ARBA" id="ARBA00022692"/>
    </source>
</evidence>
<dbReference type="PANTHER" id="PTHR39083:SF1">
    <property type="entry name" value="CYCLIC DI-GMP-BINDING PROTEIN"/>
    <property type="match status" value="1"/>
</dbReference>
<dbReference type="PANTHER" id="PTHR39083">
    <property type="entry name" value="CYCLIC DI-GMP-BINDING PROTEIN"/>
    <property type="match status" value="1"/>
</dbReference>
<evidence type="ECO:0000313" key="8">
    <source>
        <dbReference type="Proteomes" id="UP000555393"/>
    </source>
</evidence>